<evidence type="ECO:0000313" key="1">
    <source>
        <dbReference type="EMBL" id="EPB71157.1"/>
    </source>
</evidence>
<name>A0A0D6LU32_9BILA</name>
<proteinExistence type="predicted"/>
<organism evidence="1 2">
    <name type="scientific">Ancylostoma ceylanicum</name>
    <dbReference type="NCBI Taxonomy" id="53326"/>
    <lineage>
        <taxon>Eukaryota</taxon>
        <taxon>Metazoa</taxon>
        <taxon>Ecdysozoa</taxon>
        <taxon>Nematoda</taxon>
        <taxon>Chromadorea</taxon>
        <taxon>Rhabditida</taxon>
        <taxon>Rhabditina</taxon>
        <taxon>Rhabditomorpha</taxon>
        <taxon>Strongyloidea</taxon>
        <taxon>Ancylostomatidae</taxon>
        <taxon>Ancylostomatinae</taxon>
        <taxon>Ancylostoma</taxon>
    </lineage>
</organism>
<dbReference type="Gene3D" id="3.30.420.10">
    <property type="entry name" value="Ribonuclease H-like superfamily/Ribonuclease H"/>
    <property type="match status" value="1"/>
</dbReference>
<protein>
    <submittedName>
        <fullName evidence="1">Uncharacterized protein</fullName>
    </submittedName>
</protein>
<dbReference type="InterPro" id="IPR036397">
    <property type="entry name" value="RNaseH_sf"/>
</dbReference>
<dbReference type="AlphaFoldDB" id="A0A0D6LU32"/>
<reference evidence="1 2" key="1">
    <citation type="submission" date="2013-05" db="EMBL/GenBank/DDBJ databases">
        <title>Draft genome of the parasitic nematode Anyclostoma ceylanicum.</title>
        <authorList>
            <person name="Mitreva M."/>
        </authorList>
    </citation>
    <scope>NUCLEOTIDE SEQUENCE [LARGE SCALE GENOMIC DNA]</scope>
</reference>
<evidence type="ECO:0000313" key="2">
    <source>
        <dbReference type="Proteomes" id="UP000054495"/>
    </source>
</evidence>
<dbReference type="GO" id="GO:0003676">
    <property type="term" value="F:nucleic acid binding"/>
    <property type="evidence" value="ECO:0007669"/>
    <property type="project" value="InterPro"/>
</dbReference>
<dbReference type="EMBL" id="KE125133">
    <property type="protein sequence ID" value="EPB71157.1"/>
    <property type="molecule type" value="Genomic_DNA"/>
</dbReference>
<gene>
    <name evidence="1" type="ORF">ANCCEY_09763</name>
</gene>
<keyword evidence="2" id="KW-1185">Reference proteome</keyword>
<sequence>MSSDDSELDRKDFLKNFNLDKNRSYGRGREVTGNRSFLSKLRSIKHQEDLRTEDDRSGLGIHISVTSTSNLRKVHGRSRRDLALLLAPHDVTKSGHKADFNGKNLPKAWPWANAHSGNRCWTRQQDGASAHKARVVQNWCKANFSNFISFGGVTANSPDLNPIDDSV</sequence>
<dbReference type="Proteomes" id="UP000054495">
    <property type="component" value="Unassembled WGS sequence"/>
</dbReference>
<accession>A0A0D6LU32</accession>